<accession>A0ACC1J7R3</accession>
<keyword evidence="2" id="KW-1185">Reference proteome</keyword>
<proteinExistence type="predicted"/>
<name>A0ACC1J7R3_9FUNG</name>
<gene>
    <name evidence="1" type="primary">MSH6_2</name>
    <name evidence="1" type="ORF">FBU59_003629</name>
</gene>
<sequence length="679" mass="73960">MQNDTALVLDGPTIANLDLFTVSSESDGAAMAVASKIGSKSATAEGTLFSLLNHARTPFGRRLLNRWTCHPLKSASAINARLDVVEYLMAHGEVSDTISATLSSLSDLERVLSRIHSGRCKVADFISLLEGLGAAAELVAVLQAKHGESLPARLQSLVAMFPSIGDLLRQFNAAFDRKMATNEGRLLPFAGADAEYDEVVVRLTELDGWFEQHLQENRRKLNSKSIDYKHMGKEPYQLEVPFSIKVPDSYFKLSGTKAVNRYWSPELRSKVQERAEALETKSMVLDGYQARLYKKFDRHYALLMKAVSVISELDGLVALTVASSSLGAPFCRPEILEPADSCGGYIEFRQLRHPCVALSGAISDFVANDIVLGRFDESGKMTSGDQDDQDDGASMILLTGPNMGGKSTLLRQLCLGVILAQLGCYVPAQYARLAPVDRLFTRIGARDHLLAGRSTFMVEMAETATILRFATPRSLVVLDELGRGTSTHDGEAVAFGVLHGLCARLGCLGLFSTHYGLLAESLLKGVTSKKSGTIEPHLRPMFMACAVNEEEHRVTFLYRLTRGVASKSHGMNVAAMAGVPVSIVKQANEIAETFERGVKQRQEDNQMDVDTDADVEDDVVPLALQSDFANLLRMAALESKRGGGGAEYNVPVGGVAGAQRANENQYWPCIVNHLKRVMN</sequence>
<comment type="caution">
    <text evidence="1">The sequence shown here is derived from an EMBL/GenBank/DDBJ whole genome shotgun (WGS) entry which is preliminary data.</text>
</comment>
<evidence type="ECO:0000313" key="2">
    <source>
        <dbReference type="Proteomes" id="UP001150603"/>
    </source>
</evidence>
<reference evidence="1" key="1">
    <citation type="submission" date="2022-07" db="EMBL/GenBank/DDBJ databases">
        <title>Phylogenomic reconstructions and comparative analyses of Kickxellomycotina fungi.</title>
        <authorList>
            <person name="Reynolds N.K."/>
            <person name="Stajich J.E."/>
            <person name="Barry K."/>
            <person name="Grigoriev I.V."/>
            <person name="Crous P."/>
            <person name="Smith M.E."/>
        </authorList>
    </citation>
    <scope>NUCLEOTIDE SEQUENCE</scope>
    <source>
        <strain evidence="1">NRRL 5244</strain>
    </source>
</reference>
<evidence type="ECO:0000313" key="1">
    <source>
        <dbReference type="EMBL" id="KAJ1941014.1"/>
    </source>
</evidence>
<dbReference type="Proteomes" id="UP001150603">
    <property type="component" value="Unassembled WGS sequence"/>
</dbReference>
<dbReference type="EMBL" id="JANBPW010002378">
    <property type="protein sequence ID" value="KAJ1941014.1"/>
    <property type="molecule type" value="Genomic_DNA"/>
</dbReference>
<protein>
    <submittedName>
        <fullName evidence="1">DNA mismatch repair protein msh6</fullName>
    </submittedName>
</protein>
<organism evidence="1 2">
    <name type="scientific">Linderina macrospora</name>
    <dbReference type="NCBI Taxonomy" id="4868"/>
    <lineage>
        <taxon>Eukaryota</taxon>
        <taxon>Fungi</taxon>
        <taxon>Fungi incertae sedis</taxon>
        <taxon>Zoopagomycota</taxon>
        <taxon>Kickxellomycotina</taxon>
        <taxon>Kickxellomycetes</taxon>
        <taxon>Kickxellales</taxon>
        <taxon>Kickxellaceae</taxon>
        <taxon>Linderina</taxon>
    </lineage>
</organism>